<dbReference type="EMBL" id="AP023361">
    <property type="protein sequence ID" value="BCJ91968.1"/>
    <property type="molecule type" value="Genomic_DNA"/>
</dbReference>
<keyword evidence="1" id="KW-0732">Signal</keyword>
<protein>
    <submittedName>
        <fullName evidence="2">Uncharacterized protein</fullName>
    </submittedName>
</protein>
<dbReference type="PROSITE" id="PS51257">
    <property type="entry name" value="PROKAR_LIPOPROTEIN"/>
    <property type="match status" value="1"/>
</dbReference>
<reference evidence="2 3" key="1">
    <citation type="submission" date="2020-08" db="EMBL/GenBank/DDBJ databases">
        <title>Genome sequence of Rhizobiales bacterium strain IZ6.</title>
        <authorList>
            <person name="Nakai R."/>
            <person name="Naganuma T."/>
        </authorList>
    </citation>
    <scope>NUCLEOTIDE SEQUENCE [LARGE SCALE GENOMIC DNA]</scope>
    <source>
        <strain evidence="2 3">IZ6</strain>
    </source>
</reference>
<dbReference type="KEGG" id="tso:IZ6_27030"/>
<dbReference type="AlphaFoldDB" id="A0A6S6QZA6"/>
<organism evidence="2 3">
    <name type="scientific">Terrihabitans soli</name>
    <dbReference type="NCBI Taxonomy" id="708113"/>
    <lineage>
        <taxon>Bacteria</taxon>
        <taxon>Pseudomonadati</taxon>
        <taxon>Pseudomonadota</taxon>
        <taxon>Alphaproteobacteria</taxon>
        <taxon>Hyphomicrobiales</taxon>
        <taxon>Terrihabitans</taxon>
    </lineage>
</organism>
<evidence type="ECO:0000313" key="3">
    <source>
        <dbReference type="Proteomes" id="UP000515317"/>
    </source>
</evidence>
<dbReference type="Proteomes" id="UP000515317">
    <property type="component" value="Chromosome"/>
</dbReference>
<sequence length="124" mass="13174">MNHLAKNSLVQAAALTVVWVVACSFTTLTTAAPAKVEARHPDMAVAQAFDAIGQSGIRHEIGAKKGDLLVQQNSCQTWPYVASECLTGKAAARKVSRTITIENRTSAQSSALIRVVAEPQMAAR</sequence>
<name>A0A6S6QZA6_9HYPH</name>
<gene>
    <name evidence="2" type="ORF">IZ6_27030</name>
</gene>
<accession>A0A6S6QZA6</accession>
<proteinExistence type="predicted"/>
<feature type="chain" id="PRO_5027791490" evidence="1">
    <location>
        <begin position="23"/>
        <end position="124"/>
    </location>
</feature>
<dbReference type="RefSeq" id="WP_222875578.1">
    <property type="nucleotide sequence ID" value="NZ_AP023361.1"/>
</dbReference>
<feature type="signal peptide" evidence="1">
    <location>
        <begin position="1"/>
        <end position="22"/>
    </location>
</feature>
<evidence type="ECO:0000256" key="1">
    <source>
        <dbReference type="SAM" id="SignalP"/>
    </source>
</evidence>
<keyword evidence="3" id="KW-1185">Reference proteome</keyword>
<evidence type="ECO:0000313" key="2">
    <source>
        <dbReference type="EMBL" id="BCJ91968.1"/>
    </source>
</evidence>